<evidence type="ECO:0000256" key="2">
    <source>
        <dbReference type="ARBA" id="ARBA00009183"/>
    </source>
</evidence>
<dbReference type="FunFam" id="3.50.50.60:FF:000138">
    <property type="entry name" value="Flavin-containing monooxygenase"/>
    <property type="match status" value="1"/>
</dbReference>
<sequence length="442" mass="51266">MLANIMKDQMEIIKTRVCVIGAGAAGLCAARHLAQNSKQFIFQVFEKASDVGGTWVYTDKIGFENNGLPIHTSMYKNLRTNLPKEIMHFPDFQEIKGNNESCVPHDVILDYLKNYTEHFKLREFIQFNTEVLFITPKIFTNDFLLQNWKVKVKNLISSELKEYIFDAVMICNGHYFDPIIPHISGINNFCGQVLHSHNYRYPENYTDQTVIILGASSSGIDIAFDLSEKSSRIFLSHNMNRLLNLNDDSSKITEVVGIDKFENEKFVLKDGSTVKADILIYCTGYHYKYAFMDKNCKIKVDENYVTPLYKHLINIEHPTMCFIGIPTHVIPFPMFHMQVQYFLSLLKGKAQLPNMSKMLDDSKLKSFKKNHAHKLGFDQWAYNDYLAKAGGFENLPAFYKLGFKIWSEHRKRNIDHYKHFNLVPSDDYELFRIVDNQQTSSY</sequence>
<dbReference type="AlphaFoldDB" id="A0AAJ7DZM6"/>
<keyword evidence="3 8" id="KW-0285">Flavoprotein</keyword>
<keyword evidence="7 8" id="KW-0503">Monooxygenase</keyword>
<comment type="similarity">
    <text evidence="2 8">Belongs to the FMO family.</text>
</comment>
<dbReference type="Proteomes" id="UP000695007">
    <property type="component" value="Unplaced"/>
</dbReference>
<name>A0AAJ7DZM6_9HYME</name>
<protein>
    <recommendedName>
        <fullName evidence="8">Flavin-containing monooxygenase</fullName>
        <ecNumber evidence="8">1.-.-.-</ecNumber>
    </recommendedName>
</protein>
<dbReference type="Gene3D" id="3.50.50.60">
    <property type="entry name" value="FAD/NAD(P)-binding domain"/>
    <property type="match status" value="2"/>
</dbReference>
<evidence type="ECO:0000256" key="3">
    <source>
        <dbReference type="ARBA" id="ARBA00022630"/>
    </source>
</evidence>
<dbReference type="GO" id="GO:0050661">
    <property type="term" value="F:NADP binding"/>
    <property type="evidence" value="ECO:0007669"/>
    <property type="project" value="InterPro"/>
</dbReference>
<dbReference type="EC" id="1.-.-.-" evidence="8"/>
<keyword evidence="6 8" id="KW-0560">Oxidoreductase</keyword>
<keyword evidence="5" id="KW-0521">NADP</keyword>
<dbReference type="GO" id="GO:0004499">
    <property type="term" value="F:N,N-dimethylaniline monooxygenase activity"/>
    <property type="evidence" value="ECO:0007669"/>
    <property type="project" value="InterPro"/>
</dbReference>
<gene>
    <name evidence="10" type="primary">LOC105365725</name>
</gene>
<evidence type="ECO:0000256" key="7">
    <source>
        <dbReference type="ARBA" id="ARBA00023033"/>
    </source>
</evidence>
<dbReference type="SUPFAM" id="SSF51905">
    <property type="entry name" value="FAD/NAD(P)-binding domain"/>
    <property type="match status" value="2"/>
</dbReference>
<dbReference type="InterPro" id="IPR050346">
    <property type="entry name" value="FMO-like"/>
</dbReference>
<dbReference type="RefSeq" id="XP_011502260.1">
    <property type="nucleotide sequence ID" value="XM_011503958.1"/>
</dbReference>
<evidence type="ECO:0000256" key="5">
    <source>
        <dbReference type="ARBA" id="ARBA00022857"/>
    </source>
</evidence>
<dbReference type="PANTHER" id="PTHR23023">
    <property type="entry name" value="DIMETHYLANILINE MONOOXYGENASE"/>
    <property type="match status" value="1"/>
</dbReference>
<evidence type="ECO:0000256" key="4">
    <source>
        <dbReference type="ARBA" id="ARBA00022827"/>
    </source>
</evidence>
<dbReference type="PIRSF" id="PIRSF000332">
    <property type="entry name" value="FMO"/>
    <property type="match status" value="1"/>
</dbReference>
<dbReference type="InterPro" id="IPR000960">
    <property type="entry name" value="Flavin_mOase"/>
</dbReference>
<organism evidence="9 10">
    <name type="scientific">Ceratosolen solmsi marchali</name>
    <dbReference type="NCBI Taxonomy" id="326594"/>
    <lineage>
        <taxon>Eukaryota</taxon>
        <taxon>Metazoa</taxon>
        <taxon>Ecdysozoa</taxon>
        <taxon>Arthropoda</taxon>
        <taxon>Hexapoda</taxon>
        <taxon>Insecta</taxon>
        <taxon>Pterygota</taxon>
        <taxon>Neoptera</taxon>
        <taxon>Endopterygota</taxon>
        <taxon>Hymenoptera</taxon>
        <taxon>Apocrita</taxon>
        <taxon>Proctotrupomorpha</taxon>
        <taxon>Chalcidoidea</taxon>
        <taxon>Agaonidae</taxon>
        <taxon>Agaoninae</taxon>
        <taxon>Ceratosolen</taxon>
    </lineage>
</organism>
<accession>A0AAJ7DZM6</accession>
<evidence type="ECO:0000256" key="6">
    <source>
        <dbReference type="ARBA" id="ARBA00023002"/>
    </source>
</evidence>
<keyword evidence="9" id="KW-1185">Reference proteome</keyword>
<dbReference type="Pfam" id="PF00743">
    <property type="entry name" value="FMO-like"/>
    <property type="match status" value="2"/>
</dbReference>
<keyword evidence="4 8" id="KW-0274">FAD</keyword>
<dbReference type="GO" id="GO:0050660">
    <property type="term" value="F:flavin adenine dinucleotide binding"/>
    <property type="evidence" value="ECO:0007669"/>
    <property type="project" value="InterPro"/>
</dbReference>
<evidence type="ECO:0000256" key="8">
    <source>
        <dbReference type="RuleBase" id="RU361177"/>
    </source>
</evidence>
<evidence type="ECO:0000313" key="9">
    <source>
        <dbReference type="Proteomes" id="UP000695007"/>
    </source>
</evidence>
<dbReference type="KEGG" id="csol:105365725"/>
<reference evidence="10" key="1">
    <citation type="submission" date="2025-08" db="UniProtKB">
        <authorList>
            <consortium name="RefSeq"/>
        </authorList>
    </citation>
    <scope>IDENTIFICATION</scope>
</reference>
<evidence type="ECO:0000256" key="1">
    <source>
        <dbReference type="ARBA" id="ARBA00001974"/>
    </source>
</evidence>
<proteinExistence type="inferred from homology"/>
<comment type="cofactor">
    <cofactor evidence="1 8">
        <name>FAD</name>
        <dbReference type="ChEBI" id="CHEBI:57692"/>
    </cofactor>
</comment>
<dbReference type="InterPro" id="IPR036188">
    <property type="entry name" value="FAD/NAD-bd_sf"/>
</dbReference>
<dbReference type="PRINTS" id="PR00370">
    <property type="entry name" value="FMOXYGENASE"/>
</dbReference>
<dbReference type="InterPro" id="IPR020946">
    <property type="entry name" value="Flavin_mOase-like"/>
</dbReference>
<evidence type="ECO:0000313" key="10">
    <source>
        <dbReference type="RefSeq" id="XP_011502260.1"/>
    </source>
</evidence>
<dbReference type="GeneID" id="105365725"/>